<dbReference type="EMBL" id="CAJNDS010002655">
    <property type="protein sequence ID" value="CAE7557476.1"/>
    <property type="molecule type" value="Genomic_DNA"/>
</dbReference>
<comment type="caution">
    <text evidence="1">The sequence shown here is derived from an EMBL/GenBank/DDBJ whole genome shotgun (WGS) entry which is preliminary data.</text>
</comment>
<accession>A0A812U992</accession>
<dbReference type="AlphaFoldDB" id="A0A812U992"/>
<dbReference type="Proteomes" id="UP000604046">
    <property type="component" value="Unassembled WGS sequence"/>
</dbReference>
<name>A0A812U992_9DINO</name>
<protein>
    <submittedName>
        <fullName evidence="1">Uncharacterized protein</fullName>
    </submittedName>
</protein>
<proteinExistence type="predicted"/>
<evidence type="ECO:0000313" key="1">
    <source>
        <dbReference type="EMBL" id="CAE7557476.1"/>
    </source>
</evidence>
<keyword evidence="2" id="KW-1185">Reference proteome</keyword>
<reference evidence="1" key="1">
    <citation type="submission" date="2021-02" db="EMBL/GenBank/DDBJ databases">
        <authorList>
            <person name="Dougan E. K."/>
            <person name="Rhodes N."/>
            <person name="Thang M."/>
            <person name="Chan C."/>
        </authorList>
    </citation>
    <scope>NUCLEOTIDE SEQUENCE</scope>
</reference>
<evidence type="ECO:0000313" key="2">
    <source>
        <dbReference type="Proteomes" id="UP000604046"/>
    </source>
</evidence>
<organism evidence="1 2">
    <name type="scientific">Symbiodinium natans</name>
    <dbReference type="NCBI Taxonomy" id="878477"/>
    <lineage>
        <taxon>Eukaryota</taxon>
        <taxon>Sar</taxon>
        <taxon>Alveolata</taxon>
        <taxon>Dinophyceae</taxon>
        <taxon>Suessiales</taxon>
        <taxon>Symbiodiniaceae</taxon>
        <taxon>Symbiodinium</taxon>
    </lineage>
</organism>
<sequence>MSPGPGAALSALSAGGGSEAVVRGELVQGATGPSFVALRKMRWGTEILTERPLLLVDPDTDRYLRATDADPRLVEIAEALGDSTRLAAYVAFRQLQEHKQKELLAFWRDDLEDI</sequence>
<dbReference type="OrthoDB" id="5945798at2759"/>
<gene>
    <name evidence="1" type="ORF">SNAT2548_LOCUS31368</name>
</gene>